<evidence type="ECO:0000313" key="4">
    <source>
        <dbReference type="EMBL" id="HHK67616.1"/>
    </source>
</evidence>
<dbReference type="Pfam" id="PF02769">
    <property type="entry name" value="AIRS_C"/>
    <property type="match status" value="1"/>
</dbReference>
<organism evidence="4">
    <name type="scientific">Caldiarchaeum subterraneum</name>
    <dbReference type="NCBI Taxonomy" id="311458"/>
    <lineage>
        <taxon>Archaea</taxon>
        <taxon>Nitrososphaerota</taxon>
        <taxon>Candidatus Caldarchaeales</taxon>
        <taxon>Candidatus Caldarchaeaceae</taxon>
        <taxon>Candidatus Caldarchaeum</taxon>
    </lineage>
</organism>
<dbReference type="Gene3D" id="3.90.650.10">
    <property type="entry name" value="PurM-like C-terminal domain"/>
    <property type="match status" value="1"/>
</dbReference>
<feature type="domain" description="PurM-like N-terminal" evidence="2">
    <location>
        <begin position="39"/>
        <end position="144"/>
    </location>
</feature>
<dbReference type="CDD" id="cd06061">
    <property type="entry name" value="PurM-like1"/>
    <property type="match status" value="1"/>
</dbReference>
<gene>
    <name evidence="4" type="ORF">ENM11_00470</name>
</gene>
<dbReference type="EMBL" id="DRWN01000007">
    <property type="protein sequence ID" value="HHK67616.1"/>
    <property type="molecule type" value="Genomic_DNA"/>
</dbReference>
<proteinExistence type="inferred from homology"/>
<accession>A0A7C5LD06</accession>
<evidence type="ECO:0000259" key="3">
    <source>
        <dbReference type="Pfam" id="PF02769"/>
    </source>
</evidence>
<reference evidence="4" key="1">
    <citation type="journal article" date="2020" name="mSystems">
        <title>Genome- and Community-Level Interaction Insights into Carbon Utilization and Element Cycling Functions of Hydrothermarchaeota in Hydrothermal Sediment.</title>
        <authorList>
            <person name="Zhou Z."/>
            <person name="Liu Y."/>
            <person name="Xu W."/>
            <person name="Pan J."/>
            <person name="Luo Z.H."/>
            <person name="Li M."/>
        </authorList>
    </citation>
    <scope>NUCLEOTIDE SEQUENCE [LARGE SCALE GENOMIC DNA]</scope>
    <source>
        <strain evidence="4">SpSt-1056</strain>
    </source>
</reference>
<dbReference type="InterPro" id="IPR011854">
    <property type="entry name" value="HypE"/>
</dbReference>
<dbReference type="SUPFAM" id="SSF55326">
    <property type="entry name" value="PurM N-terminal domain-like"/>
    <property type="match status" value="1"/>
</dbReference>
<dbReference type="PANTHER" id="PTHR30303:SF4">
    <property type="entry name" value="HYDROGENASE EXPRESSION_FORMATION PROTEIN HYPE"/>
    <property type="match status" value="1"/>
</dbReference>
<evidence type="ECO:0000259" key="2">
    <source>
        <dbReference type="Pfam" id="PF00586"/>
    </source>
</evidence>
<evidence type="ECO:0000256" key="1">
    <source>
        <dbReference type="ARBA" id="ARBA00006243"/>
    </source>
</evidence>
<dbReference type="GO" id="GO:0051604">
    <property type="term" value="P:protein maturation"/>
    <property type="evidence" value="ECO:0007669"/>
    <property type="project" value="TreeGrafter"/>
</dbReference>
<dbReference type="InterPro" id="IPR010918">
    <property type="entry name" value="PurM-like_C_dom"/>
</dbReference>
<dbReference type="SUPFAM" id="SSF56042">
    <property type="entry name" value="PurM C-terminal domain-like"/>
    <property type="match status" value="1"/>
</dbReference>
<dbReference type="InterPro" id="IPR036676">
    <property type="entry name" value="PurM-like_C_sf"/>
</dbReference>
<dbReference type="PIRSF" id="PIRSF005644">
    <property type="entry name" value="Hdrgns_mtr_HypE"/>
    <property type="match status" value="1"/>
</dbReference>
<dbReference type="InterPro" id="IPR016188">
    <property type="entry name" value="PurM-like_N"/>
</dbReference>
<comment type="similarity">
    <text evidence="1">Belongs to the HypE family.</text>
</comment>
<dbReference type="PANTHER" id="PTHR30303">
    <property type="entry name" value="HYDROGENASE ISOENZYMES FORMATION PROTEIN HYPE"/>
    <property type="match status" value="1"/>
</dbReference>
<dbReference type="InterPro" id="IPR036921">
    <property type="entry name" value="PurM-like_N_sf"/>
</dbReference>
<sequence>MVFGGKLPVGKLPEDVLKKHVLKNLGHQRRDVVLWPGYGEDAGAVKTSKTVYVLSTDPITGSKRFVGWLSVHASANDVAVSGAKPAWFSSTILLPKGSGYSDLSKIVRQIHSACRRLEVAVVTGHSEVAPFVTSPTVVGHMIGRLIVKKPITSHGAKPGDHIIMAKSVGLEGAAIIASDYPHLLRRKKIGVKDITRASGFIRRTSVVEEALAFAREGVSAMHDPTEGGLVGGLYEMAQASSVGFYVERSKVLVDPLVEKICRAVDIDPLKLISSGTLLATAPRLSRTIMEKTGARVIGRVVRRKMGMRILSENGEERIQGPVHDELWRFIVETK</sequence>
<feature type="domain" description="PurM-like C-terminal" evidence="3">
    <location>
        <begin position="157"/>
        <end position="304"/>
    </location>
</feature>
<dbReference type="Pfam" id="PF00586">
    <property type="entry name" value="AIRS"/>
    <property type="match status" value="1"/>
</dbReference>
<comment type="caution">
    <text evidence="4">The sequence shown here is derived from an EMBL/GenBank/DDBJ whole genome shotgun (WGS) entry which is preliminary data.</text>
</comment>
<protein>
    <submittedName>
        <fullName evidence="4">Hydrogenase</fullName>
    </submittedName>
</protein>
<name>A0A7C5LD06_CALS0</name>
<dbReference type="Gene3D" id="3.30.1330.10">
    <property type="entry name" value="PurM-like, N-terminal domain"/>
    <property type="match status" value="1"/>
</dbReference>
<dbReference type="AlphaFoldDB" id="A0A7C5LD06"/>